<organism evidence="1">
    <name type="scientific">Podoviridae sp. ctuch15</name>
    <dbReference type="NCBI Taxonomy" id="2827752"/>
    <lineage>
        <taxon>Viruses</taxon>
        <taxon>Duplodnaviria</taxon>
        <taxon>Heunggongvirae</taxon>
        <taxon>Uroviricota</taxon>
        <taxon>Caudoviricetes</taxon>
    </lineage>
</organism>
<accession>A0A8S5T1Z5</accession>
<reference evidence="1" key="1">
    <citation type="journal article" date="2021" name="Proc. Natl. Acad. Sci. U.S.A.">
        <title>A Catalog of Tens of Thousands of Viruses from Human Metagenomes Reveals Hidden Associations with Chronic Diseases.</title>
        <authorList>
            <person name="Tisza M.J."/>
            <person name="Buck C.B."/>
        </authorList>
    </citation>
    <scope>NUCLEOTIDE SEQUENCE</scope>
    <source>
        <strain evidence="1">Ctuch15</strain>
    </source>
</reference>
<dbReference type="SUPFAM" id="SSF46689">
    <property type="entry name" value="Homeodomain-like"/>
    <property type="match status" value="1"/>
</dbReference>
<evidence type="ECO:0000313" key="1">
    <source>
        <dbReference type="EMBL" id="DAF57281.1"/>
    </source>
</evidence>
<dbReference type="Gene3D" id="1.10.10.60">
    <property type="entry name" value="Homeodomain-like"/>
    <property type="match status" value="1"/>
</dbReference>
<protein>
    <submittedName>
        <fullName evidence="1">Terminase small subunit</fullName>
    </submittedName>
</protein>
<proteinExistence type="predicted"/>
<dbReference type="EMBL" id="BK032731">
    <property type="protein sequence ID" value="DAF57281.1"/>
    <property type="molecule type" value="Genomic_DNA"/>
</dbReference>
<dbReference type="InterPro" id="IPR009057">
    <property type="entry name" value="Homeodomain-like_sf"/>
</dbReference>
<name>A0A8S5T1Z5_9CAUD</name>
<sequence length="207" mass="23711">MTKNKVRGEPIRREKIYIKDTDTHAKNARGKNINIRRRSTTWKKFHTTQNLEVIKSLCRKGWHNDEIAAYIGISESTLYEWTKKHPEFSEALSIGKDYCVAQVENALFQRAVGIEKKMPKKEQTVTTDIIKDGKVVGKQVTKKIENELIFVPPETKAATFILTNLAPDDWKQKQQTELTGSVEINANMDLSERLQRALLKKGEAANE</sequence>